<gene>
    <name evidence="2" type="ORF">I4I82_08280</name>
</gene>
<dbReference type="RefSeq" id="WP_218593493.1">
    <property type="nucleotide sequence ID" value="NZ_JADQDE010000312.1"/>
</dbReference>
<keyword evidence="3" id="KW-1185">Reference proteome</keyword>
<evidence type="ECO:0000313" key="2">
    <source>
        <dbReference type="EMBL" id="MBW0127680.1"/>
    </source>
</evidence>
<feature type="compositionally biased region" description="Low complexity" evidence="1">
    <location>
        <begin position="1"/>
        <end position="17"/>
    </location>
</feature>
<reference evidence="2 3" key="1">
    <citation type="submission" date="2020-11" db="EMBL/GenBank/DDBJ databases">
        <title>Pseudonocardia abyssalis sp. nov. and Pseudonocardia oceani sp. nov., description and phylogenomic analysis of two novel actinomycetes isolated from the deep Southern Ocean.</title>
        <authorList>
            <person name="Parra J."/>
        </authorList>
    </citation>
    <scope>NUCLEOTIDE SEQUENCE [LARGE SCALE GENOMIC DNA]</scope>
    <source>
        <strain evidence="3">KRD185</strain>
    </source>
</reference>
<dbReference type="Proteomes" id="UP000694300">
    <property type="component" value="Unassembled WGS sequence"/>
</dbReference>
<protein>
    <submittedName>
        <fullName evidence="2">Uncharacterized protein</fullName>
    </submittedName>
</protein>
<comment type="caution">
    <text evidence="2">The sequence shown here is derived from an EMBL/GenBank/DDBJ whole genome shotgun (WGS) entry which is preliminary data.</text>
</comment>
<feature type="region of interest" description="Disordered" evidence="1">
    <location>
        <begin position="1"/>
        <end position="21"/>
    </location>
</feature>
<proteinExistence type="predicted"/>
<dbReference type="EMBL" id="JADQDF010000001">
    <property type="protein sequence ID" value="MBW0127680.1"/>
    <property type="molecule type" value="Genomic_DNA"/>
</dbReference>
<evidence type="ECO:0000313" key="3">
    <source>
        <dbReference type="Proteomes" id="UP000694300"/>
    </source>
</evidence>
<accession>A0ABS6U625</accession>
<evidence type="ECO:0000256" key="1">
    <source>
        <dbReference type="SAM" id="MobiDB-lite"/>
    </source>
</evidence>
<name>A0ABS6U625_9PSEU</name>
<sequence length="78" mass="7886">MASSTAAPIPAAAPQTTLIGPAPLLDVDGDRAVARDGPAVVRERLTGRLEELLVGLEVANAAHPLPSALRLRPADGSA</sequence>
<organism evidence="2 3">
    <name type="scientific">Pseudonocardia oceani</name>
    <dbReference type="NCBI Taxonomy" id="2792013"/>
    <lineage>
        <taxon>Bacteria</taxon>
        <taxon>Bacillati</taxon>
        <taxon>Actinomycetota</taxon>
        <taxon>Actinomycetes</taxon>
        <taxon>Pseudonocardiales</taxon>
        <taxon>Pseudonocardiaceae</taxon>
        <taxon>Pseudonocardia</taxon>
    </lineage>
</organism>